<reference evidence="1 2" key="1">
    <citation type="submission" date="2017-05" db="EMBL/GenBank/DDBJ databases">
        <authorList>
            <person name="Varghese N."/>
            <person name="Submissions S."/>
        </authorList>
    </citation>
    <scope>NUCLEOTIDE SEQUENCE [LARGE SCALE GENOMIC DNA]</scope>
    <source>
        <strain evidence="1 2">DSM 15360</strain>
    </source>
</reference>
<sequence>MTRFIQLKSNCTLALERCIRNCHQLVSEHRNSPGMEKCIEKAKECIDICVECLDACESAKLDRGRVMNQTYQTCEICLNEFKQHELVEFQECANACLICMEELEYILA</sequence>
<comment type="caution">
    <text evidence="1">The sequence shown here is derived from an EMBL/GenBank/DDBJ whole genome shotgun (WGS) entry which is preliminary data.</text>
</comment>
<keyword evidence="2" id="KW-1185">Reference proteome</keyword>
<dbReference type="Pfam" id="PF03860">
    <property type="entry name" value="Csp"/>
    <property type="match status" value="1"/>
</dbReference>
<accession>A0ABY1P3G6</accession>
<dbReference type="Proteomes" id="UP001157915">
    <property type="component" value="Unassembled WGS sequence"/>
</dbReference>
<name>A0ABY1P3G6_9BACT</name>
<dbReference type="EMBL" id="FXUA01000004">
    <property type="protein sequence ID" value="SMP25370.1"/>
    <property type="molecule type" value="Genomic_DNA"/>
</dbReference>
<evidence type="ECO:0000313" key="1">
    <source>
        <dbReference type="EMBL" id="SMP25370.1"/>
    </source>
</evidence>
<gene>
    <name evidence="1" type="ORF">SAMN06265367_104156</name>
</gene>
<dbReference type="Gene3D" id="1.20.1270.360">
    <property type="match status" value="1"/>
</dbReference>
<proteinExistence type="predicted"/>
<organism evidence="1 2">
    <name type="scientific">Algoriphagus winogradskyi</name>
    <dbReference type="NCBI Taxonomy" id="237017"/>
    <lineage>
        <taxon>Bacteria</taxon>
        <taxon>Pseudomonadati</taxon>
        <taxon>Bacteroidota</taxon>
        <taxon>Cytophagia</taxon>
        <taxon>Cytophagales</taxon>
        <taxon>Cyclobacteriaceae</taxon>
        <taxon>Algoriphagus</taxon>
    </lineage>
</organism>
<evidence type="ECO:0000313" key="2">
    <source>
        <dbReference type="Proteomes" id="UP001157915"/>
    </source>
</evidence>
<protein>
    <recommendedName>
        <fullName evidence="3">Four-helix bundle copper-binding protein</fullName>
    </recommendedName>
</protein>
<dbReference type="InterPro" id="IPR005560">
    <property type="entry name" value="Csp_YhjQ"/>
</dbReference>
<evidence type="ECO:0008006" key="3">
    <source>
        <dbReference type="Google" id="ProtNLM"/>
    </source>
</evidence>